<evidence type="ECO:0000256" key="8">
    <source>
        <dbReference type="ARBA" id="ARBA00023295"/>
    </source>
</evidence>
<comment type="catalytic activity">
    <reaction evidence="1">
        <text>Endohydrolysis of (1-&gt;4)-beta-D-xylosidic linkages in xylans.</text>
        <dbReference type="EC" id="3.2.1.8"/>
    </reaction>
</comment>
<dbReference type="EMBL" id="FOFD01000003">
    <property type="protein sequence ID" value="SEQ73577.1"/>
    <property type="molecule type" value="Genomic_DNA"/>
</dbReference>
<dbReference type="GO" id="GO:0031176">
    <property type="term" value="F:endo-1,4-beta-xylanase activity"/>
    <property type="evidence" value="ECO:0007669"/>
    <property type="project" value="UniProtKB-EC"/>
</dbReference>
<keyword evidence="5" id="KW-0732">Signal</keyword>
<keyword evidence="12" id="KW-1185">Reference proteome</keyword>
<dbReference type="InterPro" id="IPR006311">
    <property type="entry name" value="TAT_signal"/>
</dbReference>
<feature type="domain" description="GH10" evidence="10">
    <location>
        <begin position="282"/>
        <end position="586"/>
    </location>
</feature>
<keyword evidence="8 11" id="KW-0326">Glycosidase</keyword>
<dbReference type="InterPro" id="IPR044846">
    <property type="entry name" value="GH10"/>
</dbReference>
<evidence type="ECO:0000256" key="4">
    <source>
        <dbReference type="ARBA" id="ARBA00022651"/>
    </source>
</evidence>
<evidence type="ECO:0000313" key="12">
    <source>
        <dbReference type="Proteomes" id="UP000199114"/>
    </source>
</evidence>
<evidence type="ECO:0000256" key="3">
    <source>
        <dbReference type="ARBA" id="ARBA00012590"/>
    </source>
</evidence>
<evidence type="ECO:0000256" key="6">
    <source>
        <dbReference type="ARBA" id="ARBA00022801"/>
    </source>
</evidence>
<dbReference type="AlphaFoldDB" id="A0A1H9IGC3"/>
<dbReference type="PROSITE" id="PS51760">
    <property type="entry name" value="GH10_2"/>
    <property type="match status" value="1"/>
</dbReference>
<dbReference type="STRING" id="1186196.SAMN04489841_2222"/>
<dbReference type="PROSITE" id="PS51318">
    <property type="entry name" value="TAT"/>
    <property type="match status" value="1"/>
</dbReference>
<dbReference type="Pfam" id="PF00331">
    <property type="entry name" value="Glyco_hydro_10"/>
    <property type="match status" value="1"/>
</dbReference>
<reference evidence="12" key="1">
    <citation type="submission" date="2016-10" db="EMBL/GenBank/DDBJ databases">
        <authorList>
            <person name="Varghese N."/>
            <person name="Submissions S."/>
        </authorList>
    </citation>
    <scope>NUCLEOTIDE SEQUENCE [LARGE SCALE GENOMIC DNA]</scope>
    <source>
        <strain evidence="12">DSM 25055</strain>
    </source>
</reference>
<name>A0A1H9IGC3_9EURY</name>
<dbReference type="PANTHER" id="PTHR31490">
    <property type="entry name" value="GLYCOSYL HYDROLASE"/>
    <property type="match status" value="1"/>
</dbReference>
<evidence type="ECO:0000313" key="11">
    <source>
        <dbReference type="EMBL" id="SEQ73577.1"/>
    </source>
</evidence>
<dbReference type="PANTHER" id="PTHR31490:SF88">
    <property type="entry name" value="BETA-XYLANASE"/>
    <property type="match status" value="1"/>
</dbReference>
<dbReference type="RefSeq" id="WP_090617440.1">
    <property type="nucleotide sequence ID" value="NZ_FOFD01000003.1"/>
</dbReference>
<dbReference type="EC" id="3.2.1.8" evidence="3"/>
<protein>
    <recommendedName>
        <fullName evidence="3">endo-1,4-beta-xylanase</fullName>
        <ecNumber evidence="3">3.2.1.8</ecNumber>
    </recommendedName>
</protein>
<keyword evidence="4 11" id="KW-0858">Xylan degradation</keyword>
<dbReference type="OrthoDB" id="117332at2157"/>
<evidence type="ECO:0000259" key="10">
    <source>
        <dbReference type="PROSITE" id="PS51760"/>
    </source>
</evidence>
<comment type="similarity">
    <text evidence="2">Belongs to the glycosyl hydrolase 10 (cellulase F) family.</text>
</comment>
<evidence type="ECO:0000256" key="7">
    <source>
        <dbReference type="ARBA" id="ARBA00023277"/>
    </source>
</evidence>
<evidence type="ECO:0000256" key="9">
    <source>
        <dbReference type="ARBA" id="ARBA00023326"/>
    </source>
</evidence>
<accession>A0A1H9IGC3</accession>
<sequence length="718" mass="79231">MIDEPTENDSESVDAPGRTIGRRPVLGSLAALGAGHAVASATAQSWSGVDDPYYATLADELAAHGLPQGEFCYGSGEAEAMAAYDVIGDVEAAEIQAPADLPFNEAMRLEVGADVSNPWDAILNGTVEDRGVAAGDVLLGVVYLREGPASDTDGLVQYTAKDGDNLETNEVVNAATPSLPREWRRFYFQIEFDYASDPGDWWTELFLGYGSQTVDVGGLALIHFGQSVETDALPGSGVEFGYEGRTEGAAWREAARERIDEIRRAPLTVTVTDEDGDPIPDADVAVEMRDHEFGFGSAIAVDELTANERYQDVFLENFNEAVTENGLKRGAWEGEFGSSLGPENTEAAIDWLNRHDVPTRGHTLLWGTYDAMGVDDTRPESEIVAAIEETIRERAAAMEGRLLEWDMHNHPVMFSEITDDLGRESVVDWWSAATDEDPTAPMWVNEGRVISARNGNRDPYREYIEWLDGTAVDVDGIGFMGHFDVDYLRPPAELLEIFDEFAAFDVPLKITELDITLKDPNDEDQIAVRRDYMRDLLIAAYSHEALESVLHWGFWANRHWRPAAALYDEDWVLRAHGEAYRELVFEEWWTEESGTTDADGTYATEPYLGDHEVTVTVGESETTETVSLTDPDDAVDLTVEIGDPASDTIQVGEYEARDPDGDALYDDVDGDGETTHADVDAFYEHLDSEGVQDNPDAFDFDGNDRIGFADVLDLLRRI</sequence>
<dbReference type="InterPro" id="IPR017853">
    <property type="entry name" value="GH"/>
</dbReference>
<dbReference type="InterPro" id="IPR001000">
    <property type="entry name" value="GH10_dom"/>
</dbReference>
<keyword evidence="9" id="KW-0624">Polysaccharide degradation</keyword>
<dbReference type="InterPro" id="IPR018247">
    <property type="entry name" value="EF_Hand_1_Ca_BS"/>
</dbReference>
<gene>
    <name evidence="11" type="ORF">SAMN04489841_2222</name>
</gene>
<proteinExistence type="inferred from homology"/>
<dbReference type="GO" id="GO:0045493">
    <property type="term" value="P:xylan catabolic process"/>
    <property type="evidence" value="ECO:0007669"/>
    <property type="project" value="UniProtKB-KW"/>
</dbReference>
<dbReference type="Proteomes" id="UP000199114">
    <property type="component" value="Unassembled WGS sequence"/>
</dbReference>
<dbReference type="SUPFAM" id="SSF51445">
    <property type="entry name" value="(Trans)glycosidases"/>
    <property type="match status" value="1"/>
</dbReference>
<dbReference type="PROSITE" id="PS00018">
    <property type="entry name" value="EF_HAND_1"/>
    <property type="match status" value="1"/>
</dbReference>
<keyword evidence="6 11" id="KW-0378">Hydrolase</keyword>
<evidence type="ECO:0000256" key="1">
    <source>
        <dbReference type="ARBA" id="ARBA00000681"/>
    </source>
</evidence>
<keyword evidence="7" id="KW-0119">Carbohydrate metabolism</keyword>
<evidence type="ECO:0000256" key="5">
    <source>
        <dbReference type="ARBA" id="ARBA00022729"/>
    </source>
</evidence>
<dbReference type="Gene3D" id="3.20.20.80">
    <property type="entry name" value="Glycosidases"/>
    <property type="match status" value="1"/>
</dbReference>
<dbReference type="SMART" id="SM00633">
    <property type="entry name" value="Glyco_10"/>
    <property type="match status" value="1"/>
</dbReference>
<evidence type="ECO:0000256" key="2">
    <source>
        <dbReference type="ARBA" id="ARBA00007495"/>
    </source>
</evidence>
<organism evidence="11 12">
    <name type="scientific">Natrinema salaciae</name>
    <dbReference type="NCBI Taxonomy" id="1186196"/>
    <lineage>
        <taxon>Archaea</taxon>
        <taxon>Methanobacteriati</taxon>
        <taxon>Methanobacteriota</taxon>
        <taxon>Stenosarchaea group</taxon>
        <taxon>Halobacteria</taxon>
        <taxon>Halobacteriales</taxon>
        <taxon>Natrialbaceae</taxon>
        <taxon>Natrinema</taxon>
    </lineage>
</organism>